<evidence type="ECO:0000313" key="1">
    <source>
        <dbReference type="EMBL" id="EAT80229.1"/>
    </source>
</evidence>
<dbReference type="RefSeq" id="XP_001802639.1">
    <property type="nucleotide sequence ID" value="XM_001802587.1"/>
</dbReference>
<dbReference type="KEGG" id="pno:SNOG_12416"/>
<organism evidence="1 2">
    <name type="scientific">Phaeosphaeria nodorum (strain SN15 / ATCC MYA-4574 / FGSC 10173)</name>
    <name type="common">Glume blotch fungus</name>
    <name type="synonym">Parastagonospora nodorum</name>
    <dbReference type="NCBI Taxonomy" id="321614"/>
    <lineage>
        <taxon>Eukaryota</taxon>
        <taxon>Fungi</taxon>
        <taxon>Dikarya</taxon>
        <taxon>Ascomycota</taxon>
        <taxon>Pezizomycotina</taxon>
        <taxon>Dothideomycetes</taxon>
        <taxon>Pleosporomycetidae</taxon>
        <taxon>Pleosporales</taxon>
        <taxon>Pleosporineae</taxon>
        <taxon>Phaeosphaeriaceae</taxon>
        <taxon>Parastagonospora</taxon>
    </lineage>
</organism>
<evidence type="ECO:0000313" key="2">
    <source>
        <dbReference type="Proteomes" id="UP000001055"/>
    </source>
</evidence>
<protein>
    <submittedName>
        <fullName evidence="1">Uncharacterized protein</fullName>
    </submittedName>
</protein>
<proteinExistence type="predicted"/>
<dbReference type="EMBL" id="CH445346">
    <property type="protein sequence ID" value="EAT80229.1"/>
    <property type="molecule type" value="Genomic_DNA"/>
</dbReference>
<sequence length="71" mass="7673">MRAAAGGRGPSLCVPSFSFTLSIAQLPLACYLSPTRNHKGSLCQRNTPISRLQAAQELNYGQVFNQRHLGA</sequence>
<dbReference type="AlphaFoldDB" id="Q0U748"/>
<dbReference type="HOGENOM" id="CLU_2740878_0_0_1"/>
<name>Q0U748_PHANO</name>
<gene>
    <name evidence="1" type="ORF">SNOG_12416</name>
</gene>
<reference evidence="2" key="1">
    <citation type="journal article" date="2007" name="Plant Cell">
        <title>Dothideomycete-plant interactions illuminated by genome sequencing and EST analysis of the wheat pathogen Stagonospora nodorum.</title>
        <authorList>
            <person name="Hane J.K."/>
            <person name="Lowe R.G."/>
            <person name="Solomon P.S."/>
            <person name="Tan K.C."/>
            <person name="Schoch C.L."/>
            <person name="Spatafora J.W."/>
            <person name="Crous P.W."/>
            <person name="Kodira C."/>
            <person name="Birren B.W."/>
            <person name="Galagan J.E."/>
            <person name="Torriani S.F."/>
            <person name="McDonald B.A."/>
            <person name="Oliver R.P."/>
        </authorList>
    </citation>
    <scope>NUCLEOTIDE SEQUENCE [LARGE SCALE GENOMIC DNA]</scope>
    <source>
        <strain evidence="2">SN15 / ATCC MYA-4574 / FGSC 10173</strain>
    </source>
</reference>
<dbReference type="Proteomes" id="UP000001055">
    <property type="component" value="Unassembled WGS sequence"/>
</dbReference>
<dbReference type="GeneID" id="5979548"/>
<dbReference type="InParanoid" id="Q0U748"/>
<accession>Q0U748</accession>